<gene>
    <name evidence="6" type="ORF">Daesc_009711</name>
</gene>
<keyword evidence="2" id="KW-0479">Metal-binding</keyword>
<accession>A0AAX6MAB7</accession>
<keyword evidence="4" id="KW-0804">Transcription</keyword>
<evidence type="ECO:0000256" key="2">
    <source>
        <dbReference type="ARBA" id="ARBA00022723"/>
    </source>
</evidence>
<dbReference type="InterPro" id="IPR050815">
    <property type="entry name" value="TF_fung"/>
</dbReference>
<dbReference type="CDD" id="cd12148">
    <property type="entry name" value="fungal_TF_MHR"/>
    <property type="match status" value="1"/>
</dbReference>
<evidence type="ECO:0000256" key="5">
    <source>
        <dbReference type="ARBA" id="ARBA00023242"/>
    </source>
</evidence>
<evidence type="ECO:0000256" key="4">
    <source>
        <dbReference type="ARBA" id="ARBA00023163"/>
    </source>
</evidence>
<proteinExistence type="predicted"/>
<evidence type="ECO:0008006" key="8">
    <source>
        <dbReference type="Google" id="ProtNLM"/>
    </source>
</evidence>
<evidence type="ECO:0000313" key="7">
    <source>
        <dbReference type="Proteomes" id="UP001369815"/>
    </source>
</evidence>
<dbReference type="GO" id="GO:0005634">
    <property type="term" value="C:nucleus"/>
    <property type="evidence" value="ECO:0007669"/>
    <property type="project" value="UniProtKB-SubCell"/>
</dbReference>
<dbReference type="GO" id="GO:0000981">
    <property type="term" value="F:DNA-binding transcription factor activity, RNA polymerase II-specific"/>
    <property type="evidence" value="ECO:0007669"/>
    <property type="project" value="InterPro"/>
</dbReference>
<evidence type="ECO:0000256" key="3">
    <source>
        <dbReference type="ARBA" id="ARBA00023015"/>
    </source>
</evidence>
<keyword evidence="5" id="KW-0539">Nucleus</keyword>
<evidence type="ECO:0000313" key="6">
    <source>
        <dbReference type="EMBL" id="KAK6949628.1"/>
    </source>
</evidence>
<keyword evidence="3" id="KW-0805">Transcription regulation</keyword>
<evidence type="ECO:0000256" key="1">
    <source>
        <dbReference type="ARBA" id="ARBA00004123"/>
    </source>
</evidence>
<dbReference type="GO" id="GO:0046872">
    <property type="term" value="F:metal ion binding"/>
    <property type="evidence" value="ECO:0007669"/>
    <property type="project" value="UniProtKB-KW"/>
</dbReference>
<organism evidence="6 7">
    <name type="scientific">Daldinia eschscholtzii</name>
    <dbReference type="NCBI Taxonomy" id="292717"/>
    <lineage>
        <taxon>Eukaryota</taxon>
        <taxon>Fungi</taxon>
        <taxon>Dikarya</taxon>
        <taxon>Ascomycota</taxon>
        <taxon>Pezizomycotina</taxon>
        <taxon>Sordariomycetes</taxon>
        <taxon>Xylariomycetidae</taxon>
        <taxon>Xylariales</taxon>
        <taxon>Hypoxylaceae</taxon>
        <taxon>Daldinia</taxon>
    </lineage>
</organism>
<dbReference type="Proteomes" id="UP001369815">
    <property type="component" value="Unassembled WGS sequence"/>
</dbReference>
<dbReference type="PANTHER" id="PTHR47338:SF20">
    <property type="entry name" value="ZN(II)2CYS6 TRANSCRIPTION FACTOR (EUROFUNG)"/>
    <property type="match status" value="1"/>
</dbReference>
<comment type="caution">
    <text evidence="6">The sequence shown here is derived from an EMBL/GenBank/DDBJ whole genome shotgun (WGS) entry which is preliminary data.</text>
</comment>
<sequence>MGFHDRKAASQLFKDSITWTSREEERRTWWAVFCLDRITNQGTSGLPFAAPDPNPGELLPCPEVPWIEGGIGFNEPLFATSFSSNTSLGSFANMCQAAHVLGRVLRHRDELHSSRLALGFRVSEARQLHQILMSLSSHLSSICEQSLLLDSSVSVPLALCFSARLILYDIYACNETYSTDYGRSSEEAELQKETMAGIFSVTRGIWQLACQLLESIDRSSGNGLQNLSPLLCHCLYLGAGESEWLILEHQDSSASTWLKDIVRLLRVIGKRWQVAGK</sequence>
<protein>
    <recommendedName>
        <fullName evidence="8">Transcription factor domain-containing protein</fullName>
    </recommendedName>
</protein>
<dbReference type="AlphaFoldDB" id="A0AAX6MAB7"/>
<name>A0AAX6MAB7_9PEZI</name>
<comment type="subcellular location">
    <subcellularLocation>
        <location evidence="1">Nucleus</location>
    </subcellularLocation>
</comment>
<reference evidence="6 7" key="1">
    <citation type="journal article" date="2024" name="Front Chem Biol">
        <title>Unveiling the potential of Daldinia eschscholtzii MFLUCC 19-0629 through bioactivity and bioinformatics studies for enhanced sustainable agriculture production.</title>
        <authorList>
            <person name="Brooks S."/>
            <person name="Weaver J.A."/>
            <person name="Klomchit A."/>
            <person name="Alharthi S.A."/>
            <person name="Onlamun T."/>
            <person name="Nurani R."/>
            <person name="Vong T.K."/>
            <person name="Alberti F."/>
            <person name="Greco C."/>
        </authorList>
    </citation>
    <scope>NUCLEOTIDE SEQUENCE [LARGE SCALE GENOMIC DNA]</scope>
    <source>
        <strain evidence="6">MFLUCC 19-0629</strain>
    </source>
</reference>
<keyword evidence="7" id="KW-1185">Reference proteome</keyword>
<dbReference type="PANTHER" id="PTHR47338">
    <property type="entry name" value="ZN(II)2CYS6 TRANSCRIPTION FACTOR (EUROFUNG)-RELATED"/>
    <property type="match status" value="1"/>
</dbReference>
<dbReference type="EMBL" id="JBANMG010000009">
    <property type="protein sequence ID" value="KAK6949628.1"/>
    <property type="molecule type" value="Genomic_DNA"/>
</dbReference>